<dbReference type="RefSeq" id="WP_136839939.1">
    <property type="nucleotide sequence ID" value="NZ_SUPL01000001.1"/>
</dbReference>
<name>A0A4V5LRB5_9FLAO</name>
<feature type="signal peptide" evidence="2">
    <location>
        <begin position="1"/>
        <end position="26"/>
    </location>
</feature>
<comment type="similarity">
    <text evidence="1">Belongs to the TolB family.</text>
</comment>
<evidence type="ECO:0000313" key="3">
    <source>
        <dbReference type="EMBL" id="TJY37769.1"/>
    </source>
</evidence>
<keyword evidence="2" id="KW-0732">Signal</keyword>
<protein>
    <submittedName>
        <fullName evidence="3">DUF5050 domain-containing protein</fullName>
    </submittedName>
</protein>
<proteinExistence type="inferred from homology"/>
<evidence type="ECO:0000256" key="2">
    <source>
        <dbReference type="SAM" id="SignalP"/>
    </source>
</evidence>
<reference evidence="3 4" key="1">
    <citation type="submission" date="2019-04" db="EMBL/GenBank/DDBJ databases">
        <title>Lacinutrix sp. nov., isolated from marine water.</title>
        <authorList>
            <person name="Kim W."/>
        </authorList>
    </citation>
    <scope>NUCLEOTIDE SEQUENCE [LARGE SCALE GENOMIC DNA]</scope>
    <source>
        <strain evidence="3 4">CAU 1491</strain>
    </source>
</reference>
<dbReference type="SUPFAM" id="SSF69304">
    <property type="entry name" value="Tricorn protease N-terminal domain"/>
    <property type="match status" value="1"/>
</dbReference>
<evidence type="ECO:0000313" key="4">
    <source>
        <dbReference type="Proteomes" id="UP000307657"/>
    </source>
</evidence>
<dbReference type="PANTHER" id="PTHR36842:SF1">
    <property type="entry name" value="PROTEIN TOLB"/>
    <property type="match status" value="1"/>
</dbReference>
<gene>
    <name evidence="3" type="ORF">E5167_00515</name>
</gene>
<dbReference type="InterPro" id="IPR011042">
    <property type="entry name" value="6-blade_b-propeller_TolB-like"/>
</dbReference>
<organism evidence="3 4">
    <name type="scientific">Pontimicrobium aquaticum</name>
    <dbReference type="NCBI Taxonomy" id="2565367"/>
    <lineage>
        <taxon>Bacteria</taxon>
        <taxon>Pseudomonadati</taxon>
        <taxon>Bacteroidota</taxon>
        <taxon>Flavobacteriia</taxon>
        <taxon>Flavobacteriales</taxon>
        <taxon>Flavobacteriaceae</taxon>
        <taxon>Pontimicrobium</taxon>
    </lineage>
</organism>
<dbReference type="EMBL" id="SUPL01000001">
    <property type="protein sequence ID" value="TJY37769.1"/>
    <property type="molecule type" value="Genomic_DNA"/>
</dbReference>
<comment type="caution">
    <text evidence="3">The sequence shown here is derived from an EMBL/GenBank/DDBJ whole genome shotgun (WGS) entry which is preliminary data.</text>
</comment>
<dbReference type="AlphaFoldDB" id="A0A4V5LRB5"/>
<dbReference type="Pfam" id="PF07676">
    <property type="entry name" value="PD40"/>
    <property type="match status" value="5"/>
</dbReference>
<dbReference type="Gene3D" id="2.120.10.30">
    <property type="entry name" value="TolB, C-terminal domain"/>
    <property type="match status" value="3"/>
</dbReference>
<feature type="chain" id="PRO_5020406703" evidence="2">
    <location>
        <begin position="27"/>
        <end position="319"/>
    </location>
</feature>
<evidence type="ECO:0000256" key="1">
    <source>
        <dbReference type="ARBA" id="ARBA00009820"/>
    </source>
</evidence>
<dbReference type="InterPro" id="IPR011659">
    <property type="entry name" value="WD40"/>
</dbReference>
<accession>A0A4V5LRB5</accession>
<keyword evidence="4" id="KW-1185">Reference proteome</keyword>
<sequence>MKTLRKSSLWLLVIALTINTSSKIKAQSSNNSDYKIYFTLREKPGQNAQIVYYDGKELKNFTPQGKSSRGENSPVVSSDGKKIVFSTYHFGGWKAAIANIDGSNIKQLSNSRNYSGVPSFSKDGKWVVFYEHENGRMGKRNIFKIKTDGTGKKQLTSNSTHHYTPSFSPDGSKITFLSGRGGPNYEVFVMNSDGSNITNITNHPSHESAPSWSPDGKQIAFLSIRNGYLNLYTINPDGTKIKNITKNEEKNFNSFTETDQSVDELSYLYGTSWSPDGKSIVFVQKIGELQKLFIINVDGTNLRELVSTPGNQYKPFWAK</sequence>
<dbReference type="OrthoDB" id="9815657at2"/>
<dbReference type="PANTHER" id="PTHR36842">
    <property type="entry name" value="PROTEIN TOLB HOMOLOG"/>
    <property type="match status" value="1"/>
</dbReference>
<dbReference type="Proteomes" id="UP000307657">
    <property type="component" value="Unassembled WGS sequence"/>
</dbReference>